<protein>
    <recommendedName>
        <fullName evidence="3">Reverse transcriptase domain-containing protein</fullName>
    </recommendedName>
</protein>
<reference evidence="4 5" key="1">
    <citation type="submission" date="2021-02" db="EMBL/GenBank/DDBJ databases">
        <title>Variation within the Batrachochytrium salamandrivorans European outbreak.</title>
        <authorList>
            <person name="Kelly M."/>
            <person name="Pasmans F."/>
            <person name="Shea T.P."/>
            <person name="Munoz J.F."/>
            <person name="Carranza S."/>
            <person name="Cuomo C.A."/>
            <person name="Martel A."/>
        </authorList>
    </citation>
    <scope>NUCLEOTIDE SEQUENCE [LARGE SCALE GENOMIC DNA]</scope>
    <source>
        <strain evidence="4 5">AMFP18/2</strain>
    </source>
</reference>
<gene>
    <name evidence="4" type="ORF">BASA50_009373</name>
</gene>
<accession>A0ABQ8F1G9</accession>
<evidence type="ECO:0000259" key="3">
    <source>
        <dbReference type="Pfam" id="PF00078"/>
    </source>
</evidence>
<evidence type="ECO:0000256" key="1">
    <source>
        <dbReference type="SAM" id="MobiDB-lite"/>
    </source>
</evidence>
<evidence type="ECO:0000256" key="2">
    <source>
        <dbReference type="SAM" id="SignalP"/>
    </source>
</evidence>
<dbReference type="PANTHER" id="PTHR47027">
    <property type="entry name" value="REVERSE TRANSCRIPTASE DOMAIN-CONTAINING PROTEIN"/>
    <property type="match status" value="1"/>
</dbReference>
<feature type="region of interest" description="Disordered" evidence="1">
    <location>
        <begin position="25"/>
        <end position="47"/>
    </location>
</feature>
<feature type="region of interest" description="Disordered" evidence="1">
    <location>
        <begin position="245"/>
        <end position="265"/>
    </location>
</feature>
<feature type="signal peptide" evidence="2">
    <location>
        <begin position="1"/>
        <end position="18"/>
    </location>
</feature>
<keyword evidence="2" id="KW-0732">Signal</keyword>
<dbReference type="PANTHER" id="PTHR47027:SF20">
    <property type="entry name" value="REVERSE TRANSCRIPTASE-LIKE PROTEIN WITH RNA-DIRECTED DNA POLYMERASE DOMAIN"/>
    <property type="match status" value="1"/>
</dbReference>
<comment type="caution">
    <text evidence="4">The sequence shown here is derived from an EMBL/GenBank/DDBJ whole genome shotgun (WGS) entry which is preliminary data.</text>
</comment>
<feature type="chain" id="PRO_5047205634" description="Reverse transcriptase domain-containing protein" evidence="2">
    <location>
        <begin position="19"/>
        <end position="989"/>
    </location>
</feature>
<proteinExistence type="predicted"/>
<feature type="domain" description="Reverse transcriptase" evidence="3">
    <location>
        <begin position="352"/>
        <end position="609"/>
    </location>
</feature>
<feature type="compositionally biased region" description="Polar residues" evidence="1">
    <location>
        <begin position="29"/>
        <end position="44"/>
    </location>
</feature>
<dbReference type="InterPro" id="IPR000477">
    <property type="entry name" value="RT_dom"/>
</dbReference>
<dbReference type="Pfam" id="PF00078">
    <property type="entry name" value="RVT_1"/>
    <property type="match status" value="1"/>
</dbReference>
<dbReference type="EMBL" id="JAFCIX010000433">
    <property type="protein sequence ID" value="KAH6590398.1"/>
    <property type="molecule type" value="Genomic_DNA"/>
</dbReference>
<keyword evidence="5" id="KW-1185">Reference proteome</keyword>
<organism evidence="4 5">
    <name type="scientific">Batrachochytrium salamandrivorans</name>
    <dbReference type="NCBI Taxonomy" id="1357716"/>
    <lineage>
        <taxon>Eukaryota</taxon>
        <taxon>Fungi</taxon>
        <taxon>Fungi incertae sedis</taxon>
        <taxon>Chytridiomycota</taxon>
        <taxon>Chytridiomycota incertae sedis</taxon>
        <taxon>Chytridiomycetes</taxon>
        <taxon>Rhizophydiales</taxon>
        <taxon>Rhizophydiales incertae sedis</taxon>
        <taxon>Batrachochytrium</taxon>
    </lineage>
</organism>
<sequence>MKLISFVAISFLAITASAMPPWDNPYHNLPTSPSTEYATQSEQHSGQDKVEAELARLTAVYQKERDIVAPTEAKYKSDRQKIMDAGNRIDLIITKLEEPDIDDDEKSELEKKYYYAKAECVVLVAEHNKYHRYYIKIRKGRDDAKIELDLLVENQKLIRDYNSKHVVKTGPSPDSCYNLVFLRDQIDHIPKEIESLLAELEGIKADKDRSKDSLKTWKAEYNDRMRRRKKQCEIVKVILREHEQNQPIGAQHDRQPIQVSPNTPTIRNSDILDQDFSWNQIAAALLQMSPRKAPGDDGISTAFYQAALYMPADTQEGVPPTPFARALLRVCGQVFASATIPRAWLCASIVSIDKKDGDPLNPGDKRGIALINVGLKLVCKVLQMRIERFVETNNLLSYEQAGFRKREECVGQVVSLVDIIQRRQNAGLNTHVSIHRYPKGIRYSPSWCTVMEAAEHGIPSSYSCLSQGIVHILICSSTGRITTIGPIPGTERCQTGMSIVWTAVQSVHQRHSRWCRTHHSPWTTARHNPIRGLMYADDVAVFADSEQSLLAASTAIEQWANQWEMQFGVAKCGIISFTGHLAPRLDNPLDIRLHGQLVSRVESYKYLGVLIDSKLDHSAWLKQKRSALEHTISALHPVLANHQLTVNYRSRIFSAVVMGKAYYGLELVGGNKSHLAPLQTTINKGIRLFTGARLSTAIGPLLVETGIGSLLTRSLVSRVRLLERSVTKRTPINAICSGTDNDVFTLNVQGQLVRSQRWFWSRRTKQLYRNRYWLTPQVRPKTVKQRHSFALMETLRTCGDSASLQKYVTRQLLDTSGFFKDPSFDQSRAHGTRYLMLARMDALWTARKAIQIGILVDTHPFSVDHCILCDQQLLSTSIAHLVVECEQVTGHRIQSGLVPAIQKSRLRLLGRALDPGVENVYTWLRGGVLNGEADLDQRWLDGTVEHESMGTRHDNRALAARLADFLQVAYRQYQSTLWKYHRDRLVEVG</sequence>
<dbReference type="Proteomes" id="UP001648503">
    <property type="component" value="Unassembled WGS sequence"/>
</dbReference>
<evidence type="ECO:0000313" key="5">
    <source>
        <dbReference type="Proteomes" id="UP001648503"/>
    </source>
</evidence>
<evidence type="ECO:0000313" key="4">
    <source>
        <dbReference type="EMBL" id="KAH6590398.1"/>
    </source>
</evidence>
<name>A0ABQ8F1G9_9FUNG</name>